<gene>
    <name evidence="1" type="ORF">T07_6822</name>
</gene>
<organism evidence="1 2">
    <name type="scientific">Trichinella nelsoni</name>
    <dbReference type="NCBI Taxonomy" id="6336"/>
    <lineage>
        <taxon>Eukaryota</taxon>
        <taxon>Metazoa</taxon>
        <taxon>Ecdysozoa</taxon>
        <taxon>Nematoda</taxon>
        <taxon>Enoplea</taxon>
        <taxon>Dorylaimia</taxon>
        <taxon>Trichinellida</taxon>
        <taxon>Trichinellidae</taxon>
        <taxon>Trichinella</taxon>
    </lineage>
</organism>
<evidence type="ECO:0000313" key="1">
    <source>
        <dbReference type="EMBL" id="KRX25174.1"/>
    </source>
</evidence>
<accession>A0A0V0SF13</accession>
<dbReference type="EMBL" id="JYDL01000013">
    <property type="protein sequence ID" value="KRX25174.1"/>
    <property type="molecule type" value="Genomic_DNA"/>
</dbReference>
<sequence>MTSVHRRRTCRTIMVWIEATRGSAIGDGTTCSGRDSRCQQRYCNDGRDNQVRLSENIKNIRLINGSSSERSIDLDQLALSQQTRESDAGSTTTN</sequence>
<reference evidence="1 2" key="1">
    <citation type="submission" date="2015-01" db="EMBL/GenBank/DDBJ databases">
        <title>Evolution of Trichinella species and genotypes.</title>
        <authorList>
            <person name="Korhonen P.K."/>
            <person name="Edoardo P."/>
            <person name="Giuseppe L.R."/>
            <person name="Gasser R.B."/>
        </authorList>
    </citation>
    <scope>NUCLEOTIDE SEQUENCE [LARGE SCALE GENOMIC DNA]</scope>
    <source>
        <strain evidence="1">ISS37</strain>
    </source>
</reference>
<evidence type="ECO:0000313" key="2">
    <source>
        <dbReference type="Proteomes" id="UP000054630"/>
    </source>
</evidence>
<dbReference type="AlphaFoldDB" id="A0A0V0SF13"/>
<proteinExistence type="predicted"/>
<comment type="caution">
    <text evidence="1">The sequence shown here is derived from an EMBL/GenBank/DDBJ whole genome shotgun (WGS) entry which is preliminary data.</text>
</comment>
<keyword evidence="2" id="KW-1185">Reference proteome</keyword>
<name>A0A0V0SF13_9BILA</name>
<protein>
    <submittedName>
        <fullName evidence="1">Uncharacterized protein</fullName>
    </submittedName>
</protein>
<dbReference type="Proteomes" id="UP000054630">
    <property type="component" value="Unassembled WGS sequence"/>
</dbReference>